<proteinExistence type="inferred from homology"/>
<gene>
    <name evidence="12" type="ORF">E8L03_05300</name>
</gene>
<evidence type="ECO:0000256" key="7">
    <source>
        <dbReference type="ARBA" id="ARBA00023204"/>
    </source>
</evidence>
<dbReference type="CDD" id="cd03241">
    <property type="entry name" value="ABC_RecN"/>
    <property type="match status" value="1"/>
</dbReference>
<keyword evidence="5 9" id="KW-0227">DNA damage</keyword>
<evidence type="ECO:0000256" key="4">
    <source>
        <dbReference type="ARBA" id="ARBA00022741"/>
    </source>
</evidence>
<dbReference type="Pfam" id="PF02463">
    <property type="entry name" value="SMC_N"/>
    <property type="match status" value="1"/>
</dbReference>
<evidence type="ECO:0000256" key="6">
    <source>
        <dbReference type="ARBA" id="ARBA00022840"/>
    </source>
</evidence>
<dbReference type="PANTHER" id="PTHR11059">
    <property type="entry name" value="DNA REPAIR PROTEIN RECN"/>
    <property type="match status" value="1"/>
</dbReference>
<dbReference type="EMBL" id="CP039543">
    <property type="protein sequence ID" value="QJT08375.1"/>
    <property type="molecule type" value="Genomic_DNA"/>
</dbReference>
<evidence type="ECO:0000256" key="5">
    <source>
        <dbReference type="ARBA" id="ARBA00022763"/>
    </source>
</evidence>
<evidence type="ECO:0000313" key="12">
    <source>
        <dbReference type="EMBL" id="QJT08375.1"/>
    </source>
</evidence>
<keyword evidence="4" id="KW-0547">Nucleotide-binding</keyword>
<dbReference type="SUPFAM" id="SSF52540">
    <property type="entry name" value="P-loop containing nucleoside triphosphate hydrolases"/>
    <property type="match status" value="1"/>
</dbReference>
<dbReference type="InterPro" id="IPR004604">
    <property type="entry name" value="DNA_recomb/repair_RecN"/>
</dbReference>
<keyword evidence="13" id="KW-1185">Reference proteome</keyword>
<comment type="function">
    <text evidence="1 9">May be involved in recombinational repair of damaged DNA.</text>
</comment>
<accession>A0ABX6NF48</accession>
<feature type="coiled-coil region" evidence="10">
    <location>
        <begin position="144"/>
        <end position="178"/>
    </location>
</feature>
<dbReference type="Proteomes" id="UP000503251">
    <property type="component" value="Chromosome"/>
</dbReference>
<sequence>MLEYLRIRNLALIDDLELDFASGLNALTGETGAGKSFILKALGFLTGDKLETSMVRPGAEKATVEAIFVLDGEQLVISRELSADSGRSRVSLNDSLSSQDRIKAMRPQLLIHASQHGQQRLLQPSFQAQIIDSKLPDRSLLDTKDALVREIRSIASQREEMEDKCRELETRREFLEFQQKEIDKVAPEAGEEEALETRRRAVRDMAFAREAVDNGLELLRNPETGGIIDGVDKLGSVLATLEKANPAYATESERLTEVREFFIDLEAKLRRESREESADSDIEAIESRLFELAQLKRKLKRSLEEIVDLGREIQENLSFLDACGLDRQRLAKEEKAAAAKLQAVLQQLNDARSSAAEGLCRALEKELAGLGFSEHVAVSVEFTPHPLFPDSSDDEGNAHLASLVEQRARFLWQPNPGQPAQPLDQIASGGELSRFLLALVTLSARGEDAALIFDEVDAGVGGRTLNRLADRIRNLASQQQVLLITHWPQLAATADRHFLVEKHVENGQTYTRCRRLNTKEVKAELDRMAGGEAGGDPAPLLRPM</sequence>
<evidence type="ECO:0000256" key="3">
    <source>
        <dbReference type="ARBA" id="ARBA00021315"/>
    </source>
</evidence>
<organism evidence="12 13">
    <name type="scientific">Oceanidesulfovibrio marinus</name>
    <dbReference type="NCBI Taxonomy" id="370038"/>
    <lineage>
        <taxon>Bacteria</taxon>
        <taxon>Pseudomonadati</taxon>
        <taxon>Thermodesulfobacteriota</taxon>
        <taxon>Desulfovibrionia</taxon>
        <taxon>Desulfovibrionales</taxon>
        <taxon>Desulfovibrionaceae</taxon>
        <taxon>Oceanidesulfovibrio</taxon>
    </lineage>
</organism>
<dbReference type="PIRSF" id="PIRSF003128">
    <property type="entry name" value="RecN"/>
    <property type="match status" value="1"/>
</dbReference>
<feature type="domain" description="RecF/RecN/SMC N-terminal" evidence="11">
    <location>
        <begin position="4"/>
        <end position="502"/>
    </location>
</feature>
<evidence type="ECO:0000256" key="2">
    <source>
        <dbReference type="ARBA" id="ARBA00009441"/>
    </source>
</evidence>
<evidence type="ECO:0000256" key="9">
    <source>
        <dbReference type="PIRNR" id="PIRNR003128"/>
    </source>
</evidence>
<dbReference type="InterPro" id="IPR003395">
    <property type="entry name" value="RecF/RecN/SMC_N"/>
</dbReference>
<keyword evidence="6" id="KW-0067">ATP-binding</keyword>
<evidence type="ECO:0000259" key="11">
    <source>
        <dbReference type="Pfam" id="PF02463"/>
    </source>
</evidence>
<keyword evidence="7 9" id="KW-0234">DNA repair</keyword>
<reference evidence="12 13" key="1">
    <citation type="submission" date="2019-04" db="EMBL/GenBank/DDBJ databases">
        <title>Isolation and culture of sulfate reducing bacteria from the cold seep of the South China Sea.</title>
        <authorList>
            <person name="Sun C."/>
            <person name="Liu R."/>
        </authorList>
    </citation>
    <scope>NUCLEOTIDE SEQUENCE [LARGE SCALE GENOMIC DNA]</scope>
    <source>
        <strain evidence="12 13">CS1</strain>
    </source>
</reference>
<evidence type="ECO:0000256" key="8">
    <source>
        <dbReference type="ARBA" id="ARBA00033408"/>
    </source>
</evidence>
<evidence type="ECO:0000256" key="1">
    <source>
        <dbReference type="ARBA" id="ARBA00003618"/>
    </source>
</evidence>
<dbReference type="PANTHER" id="PTHR11059:SF0">
    <property type="entry name" value="DNA REPAIR PROTEIN RECN"/>
    <property type="match status" value="1"/>
</dbReference>
<dbReference type="RefSeq" id="WP_171266771.1">
    <property type="nucleotide sequence ID" value="NZ_CP039543.1"/>
</dbReference>
<dbReference type="InterPro" id="IPR027417">
    <property type="entry name" value="P-loop_NTPase"/>
</dbReference>
<evidence type="ECO:0000256" key="10">
    <source>
        <dbReference type="SAM" id="Coils"/>
    </source>
</evidence>
<comment type="similarity">
    <text evidence="2 9">Belongs to the RecN family.</text>
</comment>
<protein>
    <recommendedName>
        <fullName evidence="3 9">DNA repair protein RecN</fullName>
    </recommendedName>
    <alternativeName>
        <fullName evidence="8 9">Recombination protein N</fullName>
    </alternativeName>
</protein>
<feature type="coiled-coil region" evidence="10">
    <location>
        <begin position="292"/>
        <end position="351"/>
    </location>
</feature>
<evidence type="ECO:0000313" key="13">
    <source>
        <dbReference type="Proteomes" id="UP000503251"/>
    </source>
</evidence>
<keyword evidence="10" id="KW-0175">Coiled coil</keyword>
<name>A0ABX6NF48_9BACT</name>
<dbReference type="Gene3D" id="3.40.50.300">
    <property type="entry name" value="P-loop containing nucleotide triphosphate hydrolases"/>
    <property type="match status" value="2"/>
</dbReference>